<reference evidence="10" key="1">
    <citation type="submission" date="2019-10" db="EMBL/GenBank/DDBJ databases">
        <title>Antimicrobial potential of Antarctic Bacteria.</title>
        <authorList>
            <person name="Benaud N."/>
            <person name="Edwards R.J."/>
            <person name="Ferrari B.C."/>
        </authorList>
    </citation>
    <scope>NUCLEOTIDE SEQUENCE [LARGE SCALE GENOMIC DNA]</scope>
    <source>
        <strain evidence="10">NBSH44</strain>
    </source>
</reference>
<dbReference type="AlphaFoldDB" id="A0A7G7BFR9"/>
<evidence type="ECO:0000256" key="5">
    <source>
        <dbReference type="ARBA" id="ARBA00030474"/>
    </source>
</evidence>
<dbReference type="GO" id="GO:0006629">
    <property type="term" value="P:lipid metabolic process"/>
    <property type="evidence" value="ECO:0007669"/>
    <property type="project" value="InterPro"/>
</dbReference>
<dbReference type="SUPFAM" id="SSF51695">
    <property type="entry name" value="PLC-like phosphodiesterases"/>
    <property type="match status" value="1"/>
</dbReference>
<dbReference type="SUPFAM" id="SSF69318">
    <property type="entry name" value="Integrin alpha N-terminal domain"/>
    <property type="match status" value="1"/>
</dbReference>
<dbReference type="Pfam" id="PF00388">
    <property type="entry name" value="PI-PLC-X"/>
    <property type="match status" value="1"/>
</dbReference>
<protein>
    <recommendedName>
        <fullName evidence="3">1-phosphatidylinositol phosphodiesterase</fullName>
        <ecNumber evidence="2">4.6.1.13</ecNumber>
    </recommendedName>
    <alternativeName>
        <fullName evidence="5">Phosphatidylinositol diacylglycerol-lyase</fullName>
    </alternativeName>
    <alternativeName>
        <fullName evidence="6">Phosphatidylinositol-specific phospholipase C</fullName>
    </alternativeName>
</protein>
<evidence type="ECO:0000259" key="8">
    <source>
        <dbReference type="SMART" id="SM00148"/>
    </source>
</evidence>
<keyword evidence="7" id="KW-0472">Membrane</keyword>
<evidence type="ECO:0000256" key="4">
    <source>
        <dbReference type="ARBA" id="ARBA00022729"/>
    </source>
</evidence>
<gene>
    <name evidence="9" type="ORF">F0344_05795</name>
</gene>
<dbReference type="PROSITE" id="PS50007">
    <property type="entry name" value="PIPLC_X_DOMAIN"/>
    <property type="match status" value="1"/>
</dbReference>
<dbReference type="Gene3D" id="3.40.50.1110">
    <property type="entry name" value="SGNH hydrolase"/>
    <property type="match status" value="1"/>
</dbReference>
<evidence type="ECO:0000256" key="3">
    <source>
        <dbReference type="ARBA" id="ARBA00019758"/>
    </source>
</evidence>
<feature type="domain" description="Phosphatidylinositol-specific phospholipase C X" evidence="8">
    <location>
        <begin position="138"/>
        <end position="312"/>
    </location>
</feature>
<evidence type="ECO:0000313" key="10">
    <source>
        <dbReference type="Proteomes" id="UP000515307"/>
    </source>
</evidence>
<dbReference type="KEGG" id="sfiy:F0344_05795"/>
<keyword evidence="4" id="KW-0732">Signal</keyword>
<dbReference type="InterPro" id="IPR028994">
    <property type="entry name" value="Integrin_alpha_N"/>
</dbReference>
<dbReference type="Pfam" id="PF13517">
    <property type="entry name" value="FG-GAP_3"/>
    <property type="match status" value="2"/>
</dbReference>
<dbReference type="PANTHER" id="PTHR30383">
    <property type="entry name" value="THIOESTERASE 1/PROTEASE 1/LYSOPHOSPHOLIPASE L1"/>
    <property type="match status" value="1"/>
</dbReference>
<dbReference type="PANTHER" id="PTHR30383:SF5">
    <property type="entry name" value="SGNH HYDROLASE-TYPE ESTERASE DOMAIN-CONTAINING PROTEIN"/>
    <property type="match status" value="1"/>
</dbReference>
<dbReference type="EC" id="4.6.1.13" evidence="2"/>
<dbReference type="GO" id="GO:0004622">
    <property type="term" value="F:phosphatidylcholine lysophospholipase activity"/>
    <property type="evidence" value="ECO:0007669"/>
    <property type="project" value="TreeGrafter"/>
</dbReference>
<dbReference type="Gene3D" id="3.20.20.190">
    <property type="entry name" value="Phosphatidylinositol (PI) phosphodiesterase"/>
    <property type="match status" value="1"/>
</dbReference>
<dbReference type="EMBL" id="CP045702">
    <property type="protein sequence ID" value="QNE74184.1"/>
    <property type="molecule type" value="Genomic_DNA"/>
</dbReference>
<organism evidence="9 10">
    <name type="scientific">Streptomyces finlayi</name>
    <dbReference type="NCBI Taxonomy" id="67296"/>
    <lineage>
        <taxon>Bacteria</taxon>
        <taxon>Bacillati</taxon>
        <taxon>Actinomycetota</taxon>
        <taxon>Actinomycetes</taxon>
        <taxon>Kitasatosporales</taxon>
        <taxon>Streptomycetaceae</taxon>
        <taxon>Streptomyces</taxon>
    </lineage>
</organism>
<dbReference type="SUPFAM" id="SSF52266">
    <property type="entry name" value="SGNH hydrolase"/>
    <property type="match status" value="1"/>
</dbReference>
<dbReference type="InterPro" id="IPR051532">
    <property type="entry name" value="Ester_Hydrolysis_Enzymes"/>
</dbReference>
<sequence length="970" mass="103471">MTVRQANRAGAPPGVTGRLGAFRAEGGGPLSCALPLGAPSRSNPDSATWFFISHAAGRFHSGNQTGCGTLENTQPSTGRMRMFDIASRTAAVRVLTVLLILSAMAVGGTNFAPPASAADADYHSLAENARPDWMRDLPDESSLAELSVPGTHDTLAVYGGSITETQESHHNDDGIGGDEIGFQLGAGIRALDIRVRIVSGEDNKARFAIHHGAVYQNANFDDVLREARTFLNAHPEETILLNLKAECDGGNCKDDDPCTTCDTDLDQRRQQIFNDYRNENPGLFWSPSAAGTGDVEIPTLGEVRGKITLVNFVSPQGGNYGNYGMEQLNYATWAVESGKSPNCYVQNTYKVTTIADINDKWELAHDLLGVTNRPNDCRDPLKPNDDKMYLNFTSASTGAYPSTVAGGTPTATGVNGFLYQCLTGQNNRCDTQSVRRTGVVMMDYPGDGLVGEIIRRNYWLADRDIRLMPLGDSITQGSGSSTNSGYRAPLWEMLNGTAKTVDFVGSRQLGSLQDRDHQGQSGRRIDEIAQNAACDVPSRRPNVVTLHAGTNDMNQEHDLTDAPARMGALIDQILRAAPETTVLVASVIPASKAGLQPRIDAFNQALTPLVQERSAAGEHVALVDMSAVTTADLPDGVHPNDAGYAKMARAYFRGIRQAEQAGWIQPAVQGTNVFCPPVATDGDQDEDGTALGDGWRALGVIAPGMDSPTGRTDIVELDGDDRGDYVRIANDGSVRAALNTPGSVPGKPDWVEQGTISPGRGHSAEAVRFADVTGDGRDDYLLVGTEGSVRAWQNNGPGAADGPYHWTDLGIIAPGVSGTTREALRFADVDGDGRDDYLRTSDSGAVHAYLNTPTSAGAIHWTEHLHWAPGVSYGTRDKLRLADVNGDRRADYLMVDSTGRTHAYINDGGGGAGGFTPHMNYSAGYGDSYPGEHVTFRDISGDGKADCVVIYDAGSVRAWLNRGGNLPGTA</sequence>
<dbReference type="GO" id="GO:0008081">
    <property type="term" value="F:phosphoric diester hydrolase activity"/>
    <property type="evidence" value="ECO:0007669"/>
    <property type="project" value="InterPro"/>
</dbReference>
<dbReference type="InterPro" id="IPR013517">
    <property type="entry name" value="FG-GAP"/>
</dbReference>
<accession>A0A7G7BFR9</accession>
<feature type="transmembrane region" description="Helical" evidence="7">
    <location>
        <begin position="90"/>
        <end position="112"/>
    </location>
</feature>
<proteinExistence type="predicted"/>
<comment type="catalytic activity">
    <reaction evidence="1">
        <text>a 1,2-diacyl-sn-glycero-3-phospho-(1D-myo-inositol) = 1D-myo-inositol 1,2-cyclic phosphate + a 1,2-diacyl-sn-glycerol</text>
        <dbReference type="Rhea" id="RHEA:17093"/>
        <dbReference type="ChEBI" id="CHEBI:17815"/>
        <dbReference type="ChEBI" id="CHEBI:57880"/>
        <dbReference type="ChEBI" id="CHEBI:58484"/>
        <dbReference type="EC" id="4.6.1.13"/>
    </reaction>
</comment>
<evidence type="ECO:0000313" key="9">
    <source>
        <dbReference type="EMBL" id="QNE74184.1"/>
    </source>
</evidence>
<dbReference type="InterPro" id="IPR017946">
    <property type="entry name" value="PLC-like_Pdiesterase_TIM-brl"/>
</dbReference>
<dbReference type="InterPro" id="IPR036514">
    <property type="entry name" value="SGNH_hydro_sf"/>
</dbReference>
<evidence type="ECO:0000256" key="2">
    <source>
        <dbReference type="ARBA" id="ARBA00012581"/>
    </source>
</evidence>
<evidence type="ECO:0000256" key="6">
    <source>
        <dbReference type="ARBA" id="ARBA00030782"/>
    </source>
</evidence>
<name>A0A7G7BFR9_9ACTN</name>
<dbReference type="Pfam" id="PF13472">
    <property type="entry name" value="Lipase_GDSL_2"/>
    <property type="match status" value="1"/>
</dbReference>
<dbReference type="InterPro" id="IPR013830">
    <property type="entry name" value="SGNH_hydro"/>
</dbReference>
<dbReference type="CDD" id="cd08586">
    <property type="entry name" value="PI-PLCc_BcPLC_like"/>
    <property type="match status" value="1"/>
</dbReference>
<evidence type="ECO:0000256" key="1">
    <source>
        <dbReference type="ARBA" id="ARBA00001316"/>
    </source>
</evidence>
<evidence type="ECO:0000256" key="7">
    <source>
        <dbReference type="SAM" id="Phobius"/>
    </source>
</evidence>
<dbReference type="CDD" id="cd01833">
    <property type="entry name" value="XynB_like"/>
    <property type="match status" value="1"/>
</dbReference>
<keyword evidence="7" id="KW-1133">Transmembrane helix</keyword>
<dbReference type="GO" id="GO:0004436">
    <property type="term" value="F:phosphatidylinositol diacylglycerol-lyase activity"/>
    <property type="evidence" value="ECO:0007669"/>
    <property type="project" value="UniProtKB-EC"/>
</dbReference>
<dbReference type="SMART" id="SM00148">
    <property type="entry name" value="PLCXc"/>
    <property type="match status" value="1"/>
</dbReference>
<dbReference type="Proteomes" id="UP000515307">
    <property type="component" value="Chromosome"/>
</dbReference>
<keyword evidence="10" id="KW-1185">Reference proteome</keyword>
<keyword evidence="7" id="KW-0812">Transmembrane</keyword>
<dbReference type="InterPro" id="IPR000909">
    <property type="entry name" value="PLipase_C_PInositol-sp_X_dom"/>
</dbReference>